<feature type="transmembrane region" description="Helical" evidence="1">
    <location>
        <begin position="117"/>
        <end position="142"/>
    </location>
</feature>
<evidence type="ECO:0000313" key="3">
    <source>
        <dbReference type="Proteomes" id="UP000470875"/>
    </source>
</evidence>
<feature type="transmembrane region" description="Helical" evidence="1">
    <location>
        <begin position="6"/>
        <end position="23"/>
    </location>
</feature>
<dbReference type="EMBL" id="VULO01000019">
    <property type="protein sequence ID" value="MSS85436.1"/>
    <property type="molecule type" value="Genomic_DNA"/>
</dbReference>
<comment type="caution">
    <text evidence="2">The sequence shown here is derived from an EMBL/GenBank/DDBJ whole genome shotgun (WGS) entry which is preliminary data.</text>
</comment>
<evidence type="ECO:0000313" key="2">
    <source>
        <dbReference type="EMBL" id="MSS85436.1"/>
    </source>
</evidence>
<protein>
    <submittedName>
        <fullName evidence="2">Uncharacterized protein</fullName>
    </submittedName>
</protein>
<keyword evidence="1" id="KW-0812">Transmembrane</keyword>
<dbReference type="Proteomes" id="UP000470875">
    <property type="component" value="Unassembled WGS sequence"/>
</dbReference>
<feature type="transmembrane region" description="Helical" evidence="1">
    <location>
        <begin position="162"/>
        <end position="184"/>
    </location>
</feature>
<evidence type="ECO:0000256" key="1">
    <source>
        <dbReference type="SAM" id="Phobius"/>
    </source>
</evidence>
<gene>
    <name evidence="2" type="ORF">FYJ24_11925</name>
</gene>
<dbReference type="AlphaFoldDB" id="A0A6N7WB40"/>
<accession>A0A6N7WB40</accession>
<sequence length="417" mass="46438">MQQGFWSVWRVLAWLVPIGLIFVKTFSGTGSSETLVLWFGSPIIVPSVALFTVLPHYLLKSRGYGATPAPVIAMMTAFWMALTMTIIALPSAESSSSRSDSMLLQGFRVSKELGADFFRFSALCVGISYFGALICAAVSHPGAPPEISSNEDLMAQSRANRAAVIGVICALIGTPVLAAAPAWWMEYGRMHGSTDAGGNREIDVFWLSSDETRQLQESRWNEAQRMLVPIREGIAKNGWRDTTAQAITPKYEYSSNSRYQVYVTWENYAPDKYTAVFDDSDPAAADTARELANSEITKLLASYGWTPVVAEKGEDEPCKGSAEEGRVCVKVENASGWALLVGTDKGIDWDVEDDANSDWPLDAPYFYLTLCSPWYWYEGSDAKWCQLYRRLHGYGEESLNKYRFDQWPELLETNVRC</sequence>
<name>A0A6N7WB40_9ACTO</name>
<dbReference type="RefSeq" id="WP_154546682.1">
    <property type="nucleotide sequence ID" value="NZ_VULO01000019.1"/>
</dbReference>
<feature type="transmembrane region" description="Helical" evidence="1">
    <location>
        <begin position="35"/>
        <end position="59"/>
    </location>
</feature>
<feature type="transmembrane region" description="Helical" evidence="1">
    <location>
        <begin position="71"/>
        <end position="92"/>
    </location>
</feature>
<organism evidence="2 3">
    <name type="scientific">Scrofimicrobium canadense</name>
    <dbReference type="NCBI Taxonomy" id="2652290"/>
    <lineage>
        <taxon>Bacteria</taxon>
        <taxon>Bacillati</taxon>
        <taxon>Actinomycetota</taxon>
        <taxon>Actinomycetes</taxon>
        <taxon>Actinomycetales</taxon>
        <taxon>Actinomycetaceae</taxon>
        <taxon>Scrofimicrobium</taxon>
    </lineage>
</organism>
<keyword evidence="1" id="KW-1133">Transmembrane helix</keyword>
<keyword evidence="1" id="KW-0472">Membrane</keyword>
<reference evidence="2 3" key="1">
    <citation type="submission" date="2019-08" db="EMBL/GenBank/DDBJ databases">
        <title>In-depth cultivation of the pig gut microbiome towards novel bacterial diversity and tailored functional studies.</title>
        <authorList>
            <person name="Wylensek D."/>
            <person name="Hitch T.C.A."/>
            <person name="Clavel T."/>
        </authorList>
    </citation>
    <scope>NUCLEOTIDE SEQUENCE [LARGE SCALE GENOMIC DNA]</scope>
    <source>
        <strain evidence="2 3">WB03_NA08</strain>
    </source>
</reference>
<keyword evidence="3" id="KW-1185">Reference proteome</keyword>
<proteinExistence type="predicted"/>